<gene>
    <name evidence="1" type="ORF">EYF80_013009</name>
</gene>
<organism evidence="1 2">
    <name type="scientific">Liparis tanakae</name>
    <name type="common">Tanaka's snailfish</name>
    <dbReference type="NCBI Taxonomy" id="230148"/>
    <lineage>
        <taxon>Eukaryota</taxon>
        <taxon>Metazoa</taxon>
        <taxon>Chordata</taxon>
        <taxon>Craniata</taxon>
        <taxon>Vertebrata</taxon>
        <taxon>Euteleostomi</taxon>
        <taxon>Actinopterygii</taxon>
        <taxon>Neopterygii</taxon>
        <taxon>Teleostei</taxon>
        <taxon>Neoteleostei</taxon>
        <taxon>Acanthomorphata</taxon>
        <taxon>Eupercaria</taxon>
        <taxon>Perciformes</taxon>
        <taxon>Cottioidei</taxon>
        <taxon>Cottales</taxon>
        <taxon>Liparidae</taxon>
        <taxon>Liparis</taxon>
    </lineage>
</organism>
<comment type="caution">
    <text evidence="1">The sequence shown here is derived from an EMBL/GenBank/DDBJ whole genome shotgun (WGS) entry which is preliminary data.</text>
</comment>
<sequence>MAGPPHQNAPGSSNTDTVLKWIVGMGQTIFMGSASTRQAFLLSQPAPSRGAAVWTLTLYCRADDCSTAVRNPLGNVKLESQNRLGGWAVSAQRANSLTRRQRSLVHAARGFSEGSSAGDLRLQGEQGVEQRPGVGDLARNVCITVLAKHLRVLCGRQHADIMSVGGLGAVMGDVIGFCGGQPDR</sequence>
<name>A0A4Z2IFS3_9TELE</name>
<reference evidence="1 2" key="1">
    <citation type="submission" date="2019-03" db="EMBL/GenBank/DDBJ databases">
        <title>First draft genome of Liparis tanakae, snailfish: a comprehensive survey of snailfish specific genes.</title>
        <authorList>
            <person name="Kim W."/>
            <person name="Song I."/>
            <person name="Jeong J.-H."/>
            <person name="Kim D."/>
            <person name="Kim S."/>
            <person name="Ryu S."/>
            <person name="Song J.Y."/>
            <person name="Lee S.K."/>
        </authorList>
    </citation>
    <scope>NUCLEOTIDE SEQUENCE [LARGE SCALE GENOMIC DNA]</scope>
    <source>
        <tissue evidence="1">Muscle</tissue>
    </source>
</reference>
<keyword evidence="2" id="KW-1185">Reference proteome</keyword>
<dbReference type="EMBL" id="SRLO01000090">
    <property type="protein sequence ID" value="TNN76760.1"/>
    <property type="molecule type" value="Genomic_DNA"/>
</dbReference>
<proteinExistence type="predicted"/>
<dbReference type="AlphaFoldDB" id="A0A4Z2IFS3"/>
<protein>
    <submittedName>
        <fullName evidence="1">Uncharacterized protein</fullName>
    </submittedName>
</protein>
<evidence type="ECO:0000313" key="2">
    <source>
        <dbReference type="Proteomes" id="UP000314294"/>
    </source>
</evidence>
<evidence type="ECO:0000313" key="1">
    <source>
        <dbReference type="EMBL" id="TNN76760.1"/>
    </source>
</evidence>
<accession>A0A4Z2IFS3</accession>
<dbReference type="Proteomes" id="UP000314294">
    <property type="component" value="Unassembled WGS sequence"/>
</dbReference>